<name>A0A1Y1ZKL7_9PLEO</name>
<sequence>MTYVELSHLTPSELKMGTSASTQRSHKESQISSKLAPSAADTATTIFESKLAKPSLPGTMILYRVDGTDETLTLAKLEVKSRKFAVAVRNQFDIRPNDVVSIFARDKIQYPIAFFGALAAGATVALIPYQSGISPEDIASRLEQAHSKILVTDAALLRVSEMASVLVGCPPIVTLDKTDQHTASLEDLIRTAPSDQGIFEIHTHAEAETNHAFLNRTSGSTGTMKSVITSHSHYIATLEGTVETIPPGTDPSSDFWLASSSLGFFINAKLFMSLNVLLGIPVVIMPEPLDESNVSILTRHSITFTLVFPPLVAKLAKLDLDPQDVRTIKWPLSAGASIPENLHHAMSQKFPGVHLTLEWGTSETMLIAIQTSDPKTRRRGSSGTLVNGMQARVVSTETGADLSANQPGEILVRNSLARFCGYKNNDVANQDFNSQGWFHTGDYGYIDEDCNVYIVDRLKELLRVGDGYGSRISVSELENAVFEHPAVRSVVVVGIWNETTATHFPTAFIPTEQFKIHTGKVLAEEIEEFVGRKWKGLKRLSGGIYFIEHYPTTGFKINRRVLKEIKRDEDSRLVIREEESFLVGQTKTKEVVARKDSVHGC</sequence>
<proteinExistence type="predicted"/>
<dbReference type="InterPro" id="IPR000873">
    <property type="entry name" value="AMP-dep_synth/lig_dom"/>
</dbReference>
<comment type="caution">
    <text evidence="4">The sequence shown here is derived from an EMBL/GenBank/DDBJ whole genome shotgun (WGS) entry which is preliminary data.</text>
</comment>
<dbReference type="AlphaFoldDB" id="A0A1Y1ZKL7"/>
<dbReference type="PROSITE" id="PS00455">
    <property type="entry name" value="AMP_BINDING"/>
    <property type="match status" value="1"/>
</dbReference>
<evidence type="ECO:0000313" key="5">
    <source>
        <dbReference type="Proteomes" id="UP000193144"/>
    </source>
</evidence>
<dbReference type="InterPro" id="IPR025110">
    <property type="entry name" value="AMP-bd_C"/>
</dbReference>
<dbReference type="GO" id="GO:0016405">
    <property type="term" value="F:CoA-ligase activity"/>
    <property type="evidence" value="ECO:0007669"/>
    <property type="project" value="TreeGrafter"/>
</dbReference>
<evidence type="ECO:0000259" key="2">
    <source>
        <dbReference type="Pfam" id="PF00501"/>
    </source>
</evidence>
<dbReference type="SUPFAM" id="SSF56801">
    <property type="entry name" value="Acetyl-CoA synthetase-like"/>
    <property type="match status" value="1"/>
</dbReference>
<feature type="domain" description="AMP-dependent synthetase/ligase" evidence="2">
    <location>
        <begin position="66"/>
        <end position="415"/>
    </location>
</feature>
<evidence type="ECO:0000256" key="1">
    <source>
        <dbReference type="SAM" id="MobiDB-lite"/>
    </source>
</evidence>
<dbReference type="PANTHER" id="PTHR24096">
    <property type="entry name" value="LONG-CHAIN-FATTY-ACID--COA LIGASE"/>
    <property type="match status" value="1"/>
</dbReference>
<feature type="region of interest" description="Disordered" evidence="1">
    <location>
        <begin position="1"/>
        <end position="36"/>
    </location>
</feature>
<dbReference type="InterPro" id="IPR020845">
    <property type="entry name" value="AMP-binding_CS"/>
</dbReference>
<dbReference type="PANTHER" id="PTHR24096:SF422">
    <property type="entry name" value="BCDNA.GH02901"/>
    <property type="match status" value="1"/>
</dbReference>
<reference evidence="4 5" key="1">
    <citation type="submission" date="2016-07" db="EMBL/GenBank/DDBJ databases">
        <title>Pervasive Adenine N6-methylation of Active Genes in Fungi.</title>
        <authorList>
            <consortium name="DOE Joint Genome Institute"/>
            <person name="Mondo S.J."/>
            <person name="Dannebaum R.O."/>
            <person name="Kuo R.C."/>
            <person name="Labutti K."/>
            <person name="Haridas S."/>
            <person name="Kuo A."/>
            <person name="Salamov A."/>
            <person name="Ahrendt S.R."/>
            <person name="Lipzen A."/>
            <person name="Sullivan W."/>
            <person name="Andreopoulos W.B."/>
            <person name="Clum A."/>
            <person name="Lindquist E."/>
            <person name="Daum C."/>
            <person name="Ramamoorthy G.K."/>
            <person name="Gryganskyi A."/>
            <person name="Culley D."/>
            <person name="Magnuson J.K."/>
            <person name="James T.Y."/>
            <person name="O'Malley M.A."/>
            <person name="Stajich J.E."/>
            <person name="Spatafora J.W."/>
            <person name="Visel A."/>
            <person name="Grigoriev I.V."/>
        </authorList>
    </citation>
    <scope>NUCLEOTIDE SEQUENCE [LARGE SCALE GENOMIC DNA]</scope>
    <source>
        <strain evidence="4 5">CBS 115471</strain>
    </source>
</reference>
<protein>
    <submittedName>
        <fullName evidence="4">AMP-binding enzyme domain-containing protein</fullName>
    </submittedName>
</protein>
<evidence type="ECO:0000313" key="4">
    <source>
        <dbReference type="EMBL" id="ORY10766.1"/>
    </source>
</evidence>
<gene>
    <name evidence="4" type="ORF">BCR34DRAFT_601900</name>
</gene>
<dbReference type="EMBL" id="MCFA01000069">
    <property type="protein sequence ID" value="ORY10766.1"/>
    <property type="molecule type" value="Genomic_DNA"/>
</dbReference>
<accession>A0A1Y1ZKL7</accession>
<evidence type="ECO:0000259" key="3">
    <source>
        <dbReference type="Pfam" id="PF13193"/>
    </source>
</evidence>
<dbReference type="OrthoDB" id="10253869at2759"/>
<dbReference type="Gene3D" id="3.30.300.30">
    <property type="match status" value="1"/>
</dbReference>
<feature type="domain" description="AMP-binding enzyme C-terminal" evidence="3">
    <location>
        <begin position="476"/>
        <end position="553"/>
    </location>
</feature>
<dbReference type="Pfam" id="PF13193">
    <property type="entry name" value="AMP-binding_C"/>
    <property type="match status" value="1"/>
</dbReference>
<dbReference type="Gene3D" id="3.40.50.12780">
    <property type="entry name" value="N-terminal domain of ligase-like"/>
    <property type="match status" value="1"/>
</dbReference>
<organism evidence="4 5">
    <name type="scientific">Clohesyomyces aquaticus</name>
    <dbReference type="NCBI Taxonomy" id="1231657"/>
    <lineage>
        <taxon>Eukaryota</taxon>
        <taxon>Fungi</taxon>
        <taxon>Dikarya</taxon>
        <taxon>Ascomycota</taxon>
        <taxon>Pezizomycotina</taxon>
        <taxon>Dothideomycetes</taxon>
        <taxon>Pleosporomycetidae</taxon>
        <taxon>Pleosporales</taxon>
        <taxon>Lindgomycetaceae</taxon>
        <taxon>Clohesyomyces</taxon>
    </lineage>
</organism>
<dbReference type="InterPro" id="IPR045851">
    <property type="entry name" value="AMP-bd_C_sf"/>
</dbReference>
<dbReference type="Pfam" id="PF00501">
    <property type="entry name" value="AMP-binding"/>
    <property type="match status" value="1"/>
</dbReference>
<dbReference type="Proteomes" id="UP000193144">
    <property type="component" value="Unassembled WGS sequence"/>
</dbReference>
<dbReference type="InterPro" id="IPR042099">
    <property type="entry name" value="ANL_N_sf"/>
</dbReference>
<keyword evidence="5" id="KW-1185">Reference proteome</keyword>
<dbReference type="STRING" id="1231657.A0A1Y1ZKL7"/>